<protein>
    <submittedName>
        <fullName evidence="1">Uncharacterized protein</fullName>
    </submittedName>
</protein>
<organism evidence="1">
    <name type="scientific">Anguilla anguilla</name>
    <name type="common">European freshwater eel</name>
    <name type="synonym">Muraena anguilla</name>
    <dbReference type="NCBI Taxonomy" id="7936"/>
    <lineage>
        <taxon>Eukaryota</taxon>
        <taxon>Metazoa</taxon>
        <taxon>Chordata</taxon>
        <taxon>Craniata</taxon>
        <taxon>Vertebrata</taxon>
        <taxon>Euteleostomi</taxon>
        <taxon>Actinopterygii</taxon>
        <taxon>Neopterygii</taxon>
        <taxon>Teleostei</taxon>
        <taxon>Anguilliformes</taxon>
        <taxon>Anguillidae</taxon>
        <taxon>Anguilla</taxon>
    </lineage>
</organism>
<dbReference type="AlphaFoldDB" id="A0A0E9UXF3"/>
<evidence type="ECO:0000313" key="1">
    <source>
        <dbReference type="EMBL" id="JAH69855.1"/>
    </source>
</evidence>
<name>A0A0E9UXF3_ANGAN</name>
<proteinExistence type="predicted"/>
<reference evidence="1" key="2">
    <citation type="journal article" date="2015" name="Fish Shellfish Immunol.">
        <title>Early steps in the European eel (Anguilla anguilla)-Vibrio vulnificus interaction in the gills: Role of the RtxA13 toxin.</title>
        <authorList>
            <person name="Callol A."/>
            <person name="Pajuelo D."/>
            <person name="Ebbesson L."/>
            <person name="Teles M."/>
            <person name="MacKenzie S."/>
            <person name="Amaro C."/>
        </authorList>
    </citation>
    <scope>NUCLEOTIDE SEQUENCE</scope>
</reference>
<sequence>MTCLLQGRGTENDDTEEPGYSRCLSVRISSSSVL</sequence>
<reference evidence="1" key="1">
    <citation type="submission" date="2014-11" db="EMBL/GenBank/DDBJ databases">
        <authorList>
            <person name="Amaro Gonzalez C."/>
        </authorList>
    </citation>
    <scope>NUCLEOTIDE SEQUENCE</scope>
</reference>
<accession>A0A0E9UXF3</accession>
<dbReference type="EMBL" id="GBXM01038722">
    <property type="protein sequence ID" value="JAH69855.1"/>
    <property type="molecule type" value="Transcribed_RNA"/>
</dbReference>